<evidence type="ECO:0000313" key="2">
    <source>
        <dbReference type="EMBL" id="KAG4417383.1"/>
    </source>
</evidence>
<dbReference type="InterPro" id="IPR045518">
    <property type="entry name" value="2EXR"/>
</dbReference>
<protein>
    <recommendedName>
        <fullName evidence="1">2EXR domain-containing protein</fullName>
    </recommendedName>
</protein>
<dbReference type="Pfam" id="PF20150">
    <property type="entry name" value="2EXR"/>
    <property type="match status" value="1"/>
</dbReference>
<gene>
    <name evidence="2" type="ORF">IFR04_009452</name>
</gene>
<dbReference type="AlphaFoldDB" id="A0A8H7TEK5"/>
<dbReference type="PANTHER" id="PTHR35910:SF6">
    <property type="entry name" value="2EXR DOMAIN-CONTAINING PROTEIN"/>
    <property type="match status" value="1"/>
</dbReference>
<name>A0A8H7TEK5_9HELO</name>
<organism evidence="2 3">
    <name type="scientific">Cadophora malorum</name>
    <dbReference type="NCBI Taxonomy" id="108018"/>
    <lineage>
        <taxon>Eukaryota</taxon>
        <taxon>Fungi</taxon>
        <taxon>Dikarya</taxon>
        <taxon>Ascomycota</taxon>
        <taxon>Pezizomycotina</taxon>
        <taxon>Leotiomycetes</taxon>
        <taxon>Helotiales</taxon>
        <taxon>Ploettnerulaceae</taxon>
        <taxon>Cadophora</taxon>
    </lineage>
</organism>
<keyword evidence="3" id="KW-1185">Reference proteome</keyword>
<feature type="domain" description="2EXR" evidence="1">
    <location>
        <begin position="5"/>
        <end position="109"/>
    </location>
</feature>
<dbReference type="PANTHER" id="PTHR35910">
    <property type="entry name" value="2EXR DOMAIN-CONTAINING PROTEIN"/>
    <property type="match status" value="1"/>
</dbReference>
<reference evidence="2" key="1">
    <citation type="submission" date="2021-02" db="EMBL/GenBank/DDBJ databases">
        <title>Genome sequence Cadophora malorum strain M34.</title>
        <authorList>
            <person name="Stefanovic E."/>
            <person name="Vu D."/>
            <person name="Scully C."/>
            <person name="Dijksterhuis J."/>
            <person name="Roader J."/>
            <person name="Houbraken J."/>
        </authorList>
    </citation>
    <scope>NUCLEOTIDE SEQUENCE</scope>
    <source>
        <strain evidence="2">M34</strain>
    </source>
</reference>
<comment type="caution">
    <text evidence="2">The sequence shown here is derived from an EMBL/GenBank/DDBJ whole genome shotgun (WGS) entry which is preliminary data.</text>
</comment>
<accession>A0A8H7TEK5</accession>
<evidence type="ECO:0000313" key="3">
    <source>
        <dbReference type="Proteomes" id="UP000664132"/>
    </source>
</evidence>
<evidence type="ECO:0000259" key="1">
    <source>
        <dbReference type="Pfam" id="PF20150"/>
    </source>
</evidence>
<dbReference type="Proteomes" id="UP000664132">
    <property type="component" value="Unassembled WGS sequence"/>
</dbReference>
<sequence>MCESFTIFNALPTELRLLIWEHSLEPRIIPLQCQIQCTLSKPGTFLYHSFLQPPSDRPHSSRSRDLPPSIVDIRVHFAAAHNISPATILQVCRESRHFAIQHGYRIWKLRDEFWNTRDVMWHAGLDVVSLGTPHWASIRRFYGELFRRQFPVEVQRVRAIAVPIASWKEKHREKVELGECWRGYEGLRRIVVVMGDAIKGRGVGVVEHDTCKLVEGMRMGLEKIAERGEGQWKVPAVLLVGSEGDILQTEELEMRLDCDTCPPYGGNCRLVPVHTKCSG</sequence>
<dbReference type="EMBL" id="JAFJYH010000156">
    <property type="protein sequence ID" value="KAG4417383.1"/>
    <property type="molecule type" value="Genomic_DNA"/>
</dbReference>
<proteinExistence type="predicted"/>
<dbReference type="OrthoDB" id="3473305at2759"/>